<keyword evidence="2" id="KW-1185">Reference proteome</keyword>
<gene>
    <name evidence="1" type="ORF">EGI31_14345</name>
</gene>
<dbReference type="EMBL" id="RJUF01000069">
    <property type="protein sequence ID" value="MCP9764130.1"/>
    <property type="molecule type" value="Genomic_DNA"/>
</dbReference>
<name>A0AAE3H6Z4_9BACT</name>
<evidence type="ECO:0000313" key="2">
    <source>
        <dbReference type="Proteomes" id="UP001204144"/>
    </source>
</evidence>
<dbReference type="Proteomes" id="UP001204144">
    <property type="component" value="Unassembled WGS sequence"/>
</dbReference>
<comment type="caution">
    <text evidence="1">The sequence shown here is derived from an EMBL/GenBank/DDBJ whole genome shotgun (WGS) entry which is preliminary data.</text>
</comment>
<dbReference type="InterPro" id="IPR047729">
    <property type="entry name" value="Sce7726-like"/>
</dbReference>
<dbReference type="RefSeq" id="WP_255037887.1">
    <property type="nucleotide sequence ID" value="NZ_RJUF01000069.1"/>
</dbReference>
<sequence length="285" mass="33793">MEYQINQLRDYSSLFSRSEALSWLKMDFTSINYKIERYDEKWLEDQNSTYLDYLKHIYSVLADSYQNEYIFKNEFLNTWLIKELGETNSQIFSEFRVGNSIADLAMFNGCSKIFEIKTEFDSDSRLKVQLQNYEKAFNQIFIIIPKSKLNIYEKQEASIGIITYDPKSDNSFSLHRNANANFEIEPSTIMSILHTNEYKSIVSEHYGYLPQMTSFNQYNVCSELIYEIPLNQLNKLFIKTMKKRSSCNALSSRYYKEFNQLFLALRMNRNSKNKMIESLKTTIQI</sequence>
<proteinExistence type="predicted"/>
<protein>
    <recommendedName>
        <fullName evidence="3">Sce7726 family protein</fullName>
    </recommendedName>
</protein>
<evidence type="ECO:0000313" key="1">
    <source>
        <dbReference type="EMBL" id="MCP9764130.1"/>
    </source>
</evidence>
<evidence type="ECO:0008006" key="3">
    <source>
        <dbReference type="Google" id="ProtNLM"/>
    </source>
</evidence>
<dbReference type="AlphaFoldDB" id="A0AAE3H6Z4"/>
<reference evidence="1 2" key="1">
    <citation type="submission" date="2018-11" db="EMBL/GenBank/DDBJ databases">
        <title>Novel bacteria species description.</title>
        <authorList>
            <person name="Han J.-H."/>
        </authorList>
    </citation>
    <scope>NUCLEOTIDE SEQUENCE [LARGE SCALE GENOMIC DNA]</scope>
    <source>
        <strain evidence="1 2">KCTC23259</strain>
    </source>
</reference>
<dbReference type="NCBIfam" id="NF033832">
    <property type="entry name" value="sce7726_fam"/>
    <property type="match status" value="1"/>
</dbReference>
<organism evidence="1 2">
    <name type="scientific">Lacihabitans soyangensis</name>
    <dbReference type="NCBI Taxonomy" id="869394"/>
    <lineage>
        <taxon>Bacteria</taxon>
        <taxon>Pseudomonadati</taxon>
        <taxon>Bacteroidota</taxon>
        <taxon>Cytophagia</taxon>
        <taxon>Cytophagales</taxon>
        <taxon>Leadbetterellaceae</taxon>
        <taxon>Lacihabitans</taxon>
    </lineage>
</organism>
<accession>A0AAE3H6Z4</accession>